<dbReference type="EMBL" id="JBHTIF010000003">
    <property type="protein sequence ID" value="MFD0726894.1"/>
    <property type="molecule type" value="Genomic_DNA"/>
</dbReference>
<gene>
    <name evidence="2" type="ORF">ACFQ0E_14955</name>
</gene>
<protein>
    <submittedName>
        <fullName evidence="2">Agmatine/peptidylarginine deiminase</fullName>
    </submittedName>
</protein>
<comment type="caution">
    <text evidence="2">The sequence shown here is derived from an EMBL/GenBank/DDBJ whole genome shotgun (WGS) entry which is preliminary data.</text>
</comment>
<sequence length="384" mass="42321">MSTTVRFPAEWEPQSAVLIAWPHPETDWGPRLVDVEETYIALVAAITAFQDAVICVADDDLQTYAEARLRSARVDMGRVRFVTVEYDDTWLRDSGPITLKCETGHPGAARTPPVRLMSEQASAESADADSRAAHPCAAAPVTTDGFLQLDFRFTGWGGKFEASRDDRLVEALTAQGVFANATREQIDFALEGGGIETDGAGTLLTTWKCLHERHPDASREELTTKLATWLRQDRVLWLDHGYLEGDDTDAHIDTLARFAAEDAIVYQGCDDVSDTHYPELQTMAAELAALRTRDGKPYRLFALPWAKPIFDDGRRLAASYANFLIVNGAVLMPSYGDPADARAQEVMAEAFPGREIVPVPCRPLIWQNGSLHCITMQLPEGVLA</sequence>
<evidence type="ECO:0000256" key="1">
    <source>
        <dbReference type="ARBA" id="ARBA00022801"/>
    </source>
</evidence>
<dbReference type="InterPro" id="IPR007466">
    <property type="entry name" value="Peptidyl-Arg-deiminase_porph"/>
</dbReference>
<dbReference type="Pfam" id="PF04371">
    <property type="entry name" value="PAD_porph"/>
    <property type="match status" value="1"/>
</dbReference>
<dbReference type="PANTHER" id="PTHR31377:SF0">
    <property type="entry name" value="AGMATINE DEIMINASE-RELATED"/>
    <property type="match status" value="1"/>
</dbReference>
<keyword evidence="3" id="KW-1185">Reference proteome</keyword>
<dbReference type="SUPFAM" id="SSF55909">
    <property type="entry name" value="Pentein"/>
    <property type="match status" value="2"/>
</dbReference>
<dbReference type="Proteomes" id="UP001597110">
    <property type="component" value="Unassembled WGS sequence"/>
</dbReference>
<name>A0ABW2YEM7_9GAMM</name>
<organism evidence="2 3">
    <name type="scientific">Lysobacter brunescens</name>
    <dbReference type="NCBI Taxonomy" id="262323"/>
    <lineage>
        <taxon>Bacteria</taxon>
        <taxon>Pseudomonadati</taxon>
        <taxon>Pseudomonadota</taxon>
        <taxon>Gammaproteobacteria</taxon>
        <taxon>Lysobacterales</taxon>
        <taxon>Lysobacteraceae</taxon>
        <taxon>Lysobacter</taxon>
    </lineage>
</organism>
<dbReference type="PANTHER" id="PTHR31377">
    <property type="entry name" value="AGMATINE DEIMINASE-RELATED"/>
    <property type="match status" value="1"/>
</dbReference>
<accession>A0ABW2YEM7</accession>
<evidence type="ECO:0000313" key="2">
    <source>
        <dbReference type="EMBL" id="MFD0726894.1"/>
    </source>
</evidence>
<reference evidence="3" key="1">
    <citation type="journal article" date="2019" name="Int. J. Syst. Evol. Microbiol.">
        <title>The Global Catalogue of Microorganisms (GCM) 10K type strain sequencing project: providing services to taxonomists for standard genome sequencing and annotation.</title>
        <authorList>
            <consortium name="The Broad Institute Genomics Platform"/>
            <consortium name="The Broad Institute Genome Sequencing Center for Infectious Disease"/>
            <person name="Wu L."/>
            <person name="Ma J."/>
        </authorList>
    </citation>
    <scope>NUCLEOTIDE SEQUENCE [LARGE SCALE GENOMIC DNA]</scope>
    <source>
        <strain evidence="3">CCUG 55585</strain>
    </source>
</reference>
<dbReference type="RefSeq" id="WP_386825146.1">
    <property type="nucleotide sequence ID" value="NZ_JBHTIF010000003.1"/>
</dbReference>
<dbReference type="Gene3D" id="3.75.10.10">
    <property type="entry name" value="L-arginine/glycine Amidinotransferase, Chain A"/>
    <property type="match status" value="1"/>
</dbReference>
<proteinExistence type="predicted"/>
<keyword evidence="1" id="KW-0378">Hydrolase</keyword>
<evidence type="ECO:0000313" key="3">
    <source>
        <dbReference type="Proteomes" id="UP001597110"/>
    </source>
</evidence>